<organism evidence="1 2">
    <name type="scientific">Acrasis kona</name>
    <dbReference type="NCBI Taxonomy" id="1008807"/>
    <lineage>
        <taxon>Eukaryota</taxon>
        <taxon>Discoba</taxon>
        <taxon>Heterolobosea</taxon>
        <taxon>Tetramitia</taxon>
        <taxon>Eutetramitia</taxon>
        <taxon>Acrasidae</taxon>
        <taxon>Acrasis</taxon>
    </lineage>
</organism>
<accession>A0AAW2Z4W4</accession>
<dbReference type="AlphaFoldDB" id="A0AAW2Z4W4"/>
<dbReference type="EMBL" id="JAOPGA020001052">
    <property type="protein sequence ID" value="KAL0484505.1"/>
    <property type="molecule type" value="Genomic_DNA"/>
</dbReference>
<dbReference type="InterPro" id="IPR011990">
    <property type="entry name" value="TPR-like_helical_dom_sf"/>
</dbReference>
<keyword evidence="2" id="KW-1185">Reference proteome</keyword>
<sequence>MLIARVARLTQHLIKYKCTRSYSSKNEVRVDKLFRIKISSGIEYLSRLPTQQHTPLMYKSGFDCILAAKITLQKKFERTKILYDSMMHHGVEFELDTFKSLINCLAVSRPLVAAETFRDLAMDGKIKPDTDVVDKVMTALSEHYEDNFTLIKELYFKWNEEFKLEPNMMQTEILMSSAIKRNHQLAVETFKNLPESINYPINVFYKSLARDCVRRGMNDDLQNIFNNEPNKKLLCLAVMSLYNVSGHAERSIVTFEKAEEPQDVHTLSELLESYVLLDNPSKAEQVYNTIINSGDILKKKQLTSIIRSYQKLDQHEKCFNLMYKCGKPKWVSGSVRETLLKSIRDDQWRIGLKLFEDSKFVFNRVPEADEYRTVAVALAKHSQYHTLERLLVVNGRRNVILRLVEEYYTKNGDYCQFKRLERLSS</sequence>
<evidence type="ECO:0000313" key="2">
    <source>
        <dbReference type="Proteomes" id="UP001431209"/>
    </source>
</evidence>
<name>A0AAW2Z4W4_9EUKA</name>
<dbReference type="Gene3D" id="1.25.40.10">
    <property type="entry name" value="Tetratricopeptide repeat domain"/>
    <property type="match status" value="1"/>
</dbReference>
<reference evidence="1 2" key="1">
    <citation type="submission" date="2024-03" db="EMBL/GenBank/DDBJ databases">
        <title>The Acrasis kona genome and developmental transcriptomes reveal deep origins of eukaryotic multicellular pathways.</title>
        <authorList>
            <person name="Sheikh S."/>
            <person name="Fu C.-J."/>
            <person name="Brown M.W."/>
            <person name="Baldauf S.L."/>
        </authorList>
    </citation>
    <scope>NUCLEOTIDE SEQUENCE [LARGE SCALE GENOMIC DNA]</scope>
    <source>
        <strain evidence="1 2">ATCC MYA-3509</strain>
    </source>
</reference>
<comment type="caution">
    <text evidence="1">The sequence shown here is derived from an EMBL/GenBank/DDBJ whole genome shotgun (WGS) entry which is preliminary data.</text>
</comment>
<gene>
    <name evidence="1" type="ORF">AKO1_005104</name>
</gene>
<dbReference type="Proteomes" id="UP001431209">
    <property type="component" value="Unassembled WGS sequence"/>
</dbReference>
<protein>
    <submittedName>
        <fullName evidence="1">Uncharacterized protein</fullName>
    </submittedName>
</protein>
<evidence type="ECO:0000313" key="1">
    <source>
        <dbReference type="EMBL" id="KAL0484505.1"/>
    </source>
</evidence>
<proteinExistence type="predicted"/>